<name>A0A7V3ZUF5_UNCW3</name>
<gene>
    <name evidence="1" type="ORF">ENU74_02270</name>
</gene>
<reference evidence="1" key="1">
    <citation type="journal article" date="2020" name="mSystems">
        <title>Genome- and Community-Level Interaction Insights into Carbon Utilization and Element Cycling Functions of Hydrothermarchaeota in Hydrothermal Sediment.</title>
        <authorList>
            <person name="Zhou Z."/>
            <person name="Liu Y."/>
            <person name="Xu W."/>
            <person name="Pan J."/>
            <person name="Luo Z.H."/>
            <person name="Li M."/>
        </authorList>
    </citation>
    <scope>NUCLEOTIDE SEQUENCE [LARGE SCALE GENOMIC DNA]</scope>
    <source>
        <strain evidence="1">SpSt-697</strain>
    </source>
</reference>
<evidence type="ECO:0000313" key="1">
    <source>
        <dbReference type="EMBL" id="HGK63409.1"/>
    </source>
</evidence>
<dbReference type="EMBL" id="DTDR01000060">
    <property type="protein sequence ID" value="HGK63409.1"/>
    <property type="molecule type" value="Genomic_DNA"/>
</dbReference>
<organism evidence="1">
    <name type="scientific">candidate division WOR-3 bacterium</name>
    <dbReference type="NCBI Taxonomy" id="2052148"/>
    <lineage>
        <taxon>Bacteria</taxon>
        <taxon>Bacteria division WOR-3</taxon>
    </lineage>
</organism>
<protein>
    <submittedName>
        <fullName evidence="1">Uncharacterized protein</fullName>
    </submittedName>
</protein>
<dbReference type="AlphaFoldDB" id="A0A7V3ZUF5"/>
<comment type="caution">
    <text evidence="1">The sequence shown here is derived from an EMBL/GenBank/DDBJ whole genome shotgun (WGS) entry which is preliminary data.</text>
</comment>
<sequence length="130" mass="15755">MKYLLIFLFLLNCSFNYLKEVEKKIVLAPYNDYFVVVNKVDDKKIEKWHNYFEKNKKELKKLAKKYFPVPEESNFQFKFFAYDSLKGDYLIRYFAFKPNPIDIAGWHFIFILDKNGRLKKAFLSEVPLEK</sequence>
<proteinExistence type="predicted"/>
<accession>A0A7V3ZUF5</accession>